<dbReference type="InterPro" id="IPR037221">
    <property type="entry name" value="H-type_lectin_dom_sf"/>
</dbReference>
<evidence type="ECO:0000256" key="1">
    <source>
        <dbReference type="SAM" id="Coils"/>
    </source>
</evidence>
<dbReference type="Gene3D" id="1.10.287.1490">
    <property type="match status" value="5"/>
</dbReference>
<keyword evidence="1" id="KW-0175">Coiled coil</keyword>
<accession>C3ZQR0</accession>
<gene>
    <name evidence="4" type="ORF">BRAFLDRAFT_75075</name>
</gene>
<dbReference type="PANTHER" id="PTHR43941:SF1">
    <property type="entry name" value="STRUCTURAL MAINTENANCE OF CHROMOSOMES PROTEIN 2"/>
    <property type="match status" value="1"/>
</dbReference>
<dbReference type="SUPFAM" id="SSF141086">
    <property type="entry name" value="Agglutinin HPA-like"/>
    <property type="match status" value="1"/>
</dbReference>
<name>C3ZQR0_BRAFL</name>
<protein>
    <recommendedName>
        <fullName evidence="3">H-type lectin domain-containing protein</fullName>
    </recommendedName>
</protein>
<evidence type="ECO:0000256" key="2">
    <source>
        <dbReference type="SAM" id="MobiDB-lite"/>
    </source>
</evidence>
<feature type="coiled-coil region" evidence="1">
    <location>
        <begin position="18"/>
        <end position="136"/>
    </location>
</feature>
<feature type="domain" description="H-type lectin" evidence="3">
    <location>
        <begin position="1481"/>
        <end position="1546"/>
    </location>
</feature>
<feature type="compositionally biased region" description="Low complexity" evidence="2">
    <location>
        <begin position="1099"/>
        <end position="1121"/>
    </location>
</feature>
<dbReference type="PANTHER" id="PTHR43941">
    <property type="entry name" value="STRUCTURAL MAINTENANCE OF CHROMOSOMES PROTEIN 2"/>
    <property type="match status" value="1"/>
</dbReference>
<dbReference type="InterPro" id="IPR019019">
    <property type="entry name" value="H-type_lectin_domain"/>
</dbReference>
<dbReference type="EMBL" id="GG666662">
    <property type="protein sequence ID" value="EEN45106.1"/>
    <property type="molecule type" value="Genomic_DNA"/>
</dbReference>
<dbReference type="Pfam" id="PF09458">
    <property type="entry name" value="H_lectin"/>
    <property type="match status" value="1"/>
</dbReference>
<proteinExistence type="predicted"/>
<evidence type="ECO:0000313" key="4">
    <source>
        <dbReference type="EMBL" id="EEN45106.1"/>
    </source>
</evidence>
<dbReference type="GO" id="GO:0007155">
    <property type="term" value="P:cell adhesion"/>
    <property type="evidence" value="ECO:0007669"/>
    <property type="project" value="InterPro"/>
</dbReference>
<feature type="coiled-coil region" evidence="1">
    <location>
        <begin position="880"/>
        <end position="907"/>
    </location>
</feature>
<feature type="coiled-coil region" evidence="1">
    <location>
        <begin position="185"/>
        <end position="263"/>
    </location>
</feature>
<organism>
    <name type="scientific">Branchiostoma floridae</name>
    <name type="common">Florida lancelet</name>
    <name type="synonym">Amphioxus</name>
    <dbReference type="NCBI Taxonomy" id="7739"/>
    <lineage>
        <taxon>Eukaryota</taxon>
        <taxon>Metazoa</taxon>
        <taxon>Chordata</taxon>
        <taxon>Cephalochordata</taxon>
        <taxon>Leptocardii</taxon>
        <taxon>Amphioxiformes</taxon>
        <taxon>Branchiostomatidae</taxon>
        <taxon>Branchiostoma</taxon>
    </lineage>
</organism>
<feature type="coiled-coil region" evidence="1">
    <location>
        <begin position="408"/>
        <end position="435"/>
    </location>
</feature>
<feature type="coiled-coil region" evidence="1">
    <location>
        <begin position="306"/>
        <end position="358"/>
    </location>
</feature>
<dbReference type="Gene3D" id="2.60.40.2080">
    <property type="match status" value="1"/>
</dbReference>
<evidence type="ECO:0000259" key="3">
    <source>
        <dbReference type="Pfam" id="PF09458"/>
    </source>
</evidence>
<dbReference type="InParanoid" id="C3ZQR0"/>
<dbReference type="GO" id="GO:0030246">
    <property type="term" value="F:carbohydrate binding"/>
    <property type="evidence" value="ECO:0007669"/>
    <property type="project" value="InterPro"/>
</dbReference>
<sequence>MALAVSLSWSEVQGADPIKDLTRDIEDLQAKFTDLSMEVSRLSSALKGNQVALTKLKATELSITELTNDVTELNGELGEVQTGFLALQQEYETLNGELDQYKIQLSSLDASSQANIDELKERLQSLQNLLREANDEFDYELYEQQQHFTDTLESQRLEQTDAQNVLQQEFEMLKRVSETREANAVDELQQVLEDANAALADSANDDRLTGLETLVDTLQEQVELLSQQMTEHETEMQSIEQSVQTTTEDIGDLDNRLEAQQSEQVSFQGDLTGVRFNVTSLRSDTEDLEEQSLAAIAQLEDQGTRLDHQEEEQEGIQAQADQLETTFNEQNEIVEQRLTDAETRIATLETEGASAQDRITAIESTVQTLGGTVSEVDQRVDEQQTTLGTLQETVDNQASEIQSINSSLQQAVQQQVGLQQSYEDLQQEVQEQEVLTEQRLQTIESGIDAGGSGGDFTASVAALQEVMDGLQTSLTEVNALGTSYNTEVQTTQQTLSSYATRIQVVEEALGGADPGALQLQISNYEATSAQRFGTLEANIAAISTSIDAVEAQIAQMEGTAGSVSGLSGQVAQLNTQAQTNSQTLSAALASIQELRTDYQDLFDQTESFEGIVGELETNYQEVLTQLADVATTQDITDVRSRLVELGESVDTLESEVDSMHAGSTTFQTELRSDVDEITTTVQNNEVKLTELENNAPPASLSTTVAGLQETVSGLSVTTSQLNTRVSSAETSVANKRSIASSFKQVDMTYGMVATEIERSKKTYKRWDDAMAREKTFSRMISTQDETLKSARREIGRLDPQMIVMTEDFDNLNSNVTQEFGNLHSVSEHIDEELGTIEADTQTYAVTFEQSMADINQAIEDQKRSIPVLMLQEADRQAQVRDDFRREIAEYESAREQETTSREELMQTVDSTIAALRARDQASHDRAASLQIRVQQLIQEVEGIFIRSREQGSRLDTANASFSGDRQHVTNFRTSFNTHLQQFNHIQQMLATIQASVAELQTRKGQVQGYTSHLNEHIQDRQSRLDDDDQQRATLLQQIRDLRNDHGQDNNAKDLRLNDVEATLDNLAADTAVTDTATQVETTLRNLQTNIIPELSSKVDQNQNMQDSIQQQQSSQQQSIQSENADVQAFSQGLQAFNHQIESLENTHQMQISNTEARLLAMETQANTADSDSSDTLTALQNMINVLSEHVDIAEEQFDQYPNPSAISDSATSVGQAIQGVEDTQATLTAVEQQLTDSMSETDGRFNELETSVAEQQDSLQQAQANLQLTAQSLNAASVVSSSIANLETQIDETTEGSVTLVQYQQGVNTDHQRVQTIQAAIQQQIAAIPDDEVQQTLAVAIGEGTEEMTNQLNDMGTSVDALKAMALAISTSSEITLETLQDALNAINTEIYSHEIEIDELESSLEGTEGLEEAVLNMDENVAGITSDTTIMSNDISSIEQALQSTSFDYFESGSYYLAWRYQTDWWGIRSDHPYSNMQTRDIRFNNGFRRNPIIYTTITKLDMNKGKTNRLKVYVEDVTPNGFRLNFGPWSDTILYEGNVDWIAIGTKAT</sequence>
<feature type="region of interest" description="Disordered" evidence="2">
    <location>
        <begin position="1099"/>
        <end position="1122"/>
    </location>
</feature>
<reference evidence="4" key="1">
    <citation type="journal article" date="2008" name="Nature">
        <title>The amphioxus genome and the evolution of the chordate karyotype.</title>
        <authorList>
            <consortium name="US DOE Joint Genome Institute (JGI-PGF)"/>
            <person name="Putnam N.H."/>
            <person name="Butts T."/>
            <person name="Ferrier D.E.K."/>
            <person name="Furlong R.F."/>
            <person name="Hellsten U."/>
            <person name="Kawashima T."/>
            <person name="Robinson-Rechavi M."/>
            <person name="Shoguchi E."/>
            <person name="Terry A."/>
            <person name="Yu J.-K."/>
            <person name="Benito-Gutierrez E.L."/>
            <person name="Dubchak I."/>
            <person name="Garcia-Fernandez J."/>
            <person name="Gibson-Brown J.J."/>
            <person name="Grigoriev I.V."/>
            <person name="Horton A.C."/>
            <person name="de Jong P.J."/>
            <person name="Jurka J."/>
            <person name="Kapitonov V.V."/>
            <person name="Kohara Y."/>
            <person name="Kuroki Y."/>
            <person name="Lindquist E."/>
            <person name="Lucas S."/>
            <person name="Osoegawa K."/>
            <person name="Pennacchio L.A."/>
            <person name="Salamov A.A."/>
            <person name="Satou Y."/>
            <person name="Sauka-Spengler T."/>
            <person name="Schmutz J."/>
            <person name="Shin-I T."/>
            <person name="Toyoda A."/>
            <person name="Bronner-Fraser M."/>
            <person name="Fujiyama A."/>
            <person name="Holland L.Z."/>
            <person name="Holland P.W.H."/>
            <person name="Satoh N."/>
            <person name="Rokhsar D.S."/>
        </authorList>
    </citation>
    <scope>NUCLEOTIDE SEQUENCE [LARGE SCALE GENOMIC DNA]</scope>
    <source>
        <strain evidence="4">S238N-H82</strain>
        <tissue evidence="4">Testes</tissue>
    </source>
</reference>